<feature type="transmembrane region" description="Helical" evidence="1">
    <location>
        <begin position="88"/>
        <end position="107"/>
    </location>
</feature>
<protein>
    <submittedName>
        <fullName evidence="3">GHKL domain-containing protein</fullName>
    </submittedName>
</protein>
<dbReference type="EMBL" id="DXBN01000252">
    <property type="protein sequence ID" value="HIZ54433.1"/>
    <property type="molecule type" value="Genomic_DNA"/>
</dbReference>
<evidence type="ECO:0000313" key="3">
    <source>
        <dbReference type="EMBL" id="HIZ54433.1"/>
    </source>
</evidence>
<reference evidence="3" key="2">
    <citation type="submission" date="2021-04" db="EMBL/GenBank/DDBJ databases">
        <authorList>
            <person name="Gilroy R."/>
        </authorList>
    </citation>
    <scope>NUCLEOTIDE SEQUENCE</scope>
    <source>
        <strain evidence="3">CHK172-16539</strain>
    </source>
</reference>
<gene>
    <name evidence="3" type="ORF">IAA20_10895</name>
</gene>
<reference evidence="3" key="1">
    <citation type="journal article" date="2021" name="PeerJ">
        <title>Extensive microbial diversity within the chicken gut microbiome revealed by metagenomics and culture.</title>
        <authorList>
            <person name="Gilroy R."/>
            <person name="Ravi A."/>
            <person name="Getino M."/>
            <person name="Pursley I."/>
            <person name="Horton D.L."/>
            <person name="Alikhan N.F."/>
            <person name="Baker D."/>
            <person name="Gharbi K."/>
            <person name="Hall N."/>
            <person name="Watson M."/>
            <person name="Adriaenssens E.M."/>
            <person name="Foster-Nyarko E."/>
            <person name="Jarju S."/>
            <person name="Secka A."/>
            <person name="Antonio M."/>
            <person name="Oren A."/>
            <person name="Chaudhuri R.R."/>
            <person name="La Ragione R."/>
            <person name="Hildebrand F."/>
            <person name="Pallen M.J."/>
        </authorList>
    </citation>
    <scope>NUCLEOTIDE SEQUENCE</scope>
    <source>
        <strain evidence="3">CHK172-16539</strain>
    </source>
</reference>
<sequence>MKTKISYTKEVVAVIYVIDLLNIIDMFVAFTILDRLSLRNKKVSMGAIILLFIAINLQLKLVIPVVSELFFVVLLVSLSYMNRREQPIGITLLHFAIAFGIFKLNNFLLYPREVLFFLAMEAKEWQIMLYMCFTVILGASLSVLIQRYVLPRIQLFLKQRLGYLLFLAWLSIQTFSLYNYLLNVPIGMERNALTELTVSLSVLLIGVFALIVAIFSSNQKLTFETKEKVIEQQAMQLYIQEISKQNQAIRQFKHDYLNILMTLEGYLESGDMAAMRRYYEQEIQPTRQLLHTDNTRLADLQKIEHVGLRSLLTAKLLLAQEKGVQVHLEIEAMSWQVTIDEIALIRVVGILLDNAIEELETLGQGRLDIAFFSKENEIQLMIRNTVRTMIEPLYQLKESGFSTKGEGRGLGLSTVETLVNQSSGIFLETMIDSTYFLQNLTIVGGNNA</sequence>
<accession>A0A9D2JJI8</accession>
<dbReference type="PANTHER" id="PTHR40448">
    <property type="entry name" value="TWO-COMPONENT SENSOR HISTIDINE KINASE"/>
    <property type="match status" value="1"/>
</dbReference>
<dbReference type="Proteomes" id="UP000824063">
    <property type="component" value="Unassembled WGS sequence"/>
</dbReference>
<dbReference type="GO" id="GO:0042802">
    <property type="term" value="F:identical protein binding"/>
    <property type="evidence" value="ECO:0007669"/>
    <property type="project" value="TreeGrafter"/>
</dbReference>
<proteinExistence type="predicted"/>
<name>A0A9D2JJI8_9ENTE</name>
<organism evidence="3 4">
    <name type="scientific">Candidatus Enterococcus avicola</name>
    <dbReference type="NCBI Taxonomy" id="2838561"/>
    <lineage>
        <taxon>Bacteria</taxon>
        <taxon>Bacillati</taxon>
        <taxon>Bacillota</taxon>
        <taxon>Bacilli</taxon>
        <taxon>Lactobacillales</taxon>
        <taxon>Enterococcaceae</taxon>
        <taxon>Enterococcus</taxon>
    </lineage>
</organism>
<keyword evidence="1" id="KW-1133">Transmembrane helix</keyword>
<dbReference type="Gene3D" id="3.30.565.10">
    <property type="entry name" value="Histidine kinase-like ATPase, C-terminal domain"/>
    <property type="match status" value="1"/>
</dbReference>
<comment type="caution">
    <text evidence="3">The sequence shown here is derived from an EMBL/GenBank/DDBJ whole genome shotgun (WGS) entry which is preliminary data.</text>
</comment>
<evidence type="ECO:0000256" key="1">
    <source>
        <dbReference type="SAM" id="Phobius"/>
    </source>
</evidence>
<feature type="transmembrane region" description="Helical" evidence="1">
    <location>
        <begin position="161"/>
        <end position="181"/>
    </location>
</feature>
<dbReference type="AlphaFoldDB" id="A0A9D2JJI8"/>
<feature type="transmembrane region" description="Helical" evidence="1">
    <location>
        <begin position="196"/>
        <end position="216"/>
    </location>
</feature>
<dbReference type="Pfam" id="PF14501">
    <property type="entry name" value="HATPase_c_5"/>
    <property type="match status" value="1"/>
</dbReference>
<dbReference type="InterPro" id="IPR032834">
    <property type="entry name" value="NatK-like_C"/>
</dbReference>
<dbReference type="PANTHER" id="PTHR40448:SF1">
    <property type="entry name" value="TWO-COMPONENT SENSOR HISTIDINE KINASE"/>
    <property type="match status" value="1"/>
</dbReference>
<feature type="transmembrane region" description="Helical" evidence="1">
    <location>
        <begin position="45"/>
        <end position="76"/>
    </location>
</feature>
<dbReference type="SUPFAM" id="SSF55874">
    <property type="entry name" value="ATPase domain of HSP90 chaperone/DNA topoisomerase II/histidine kinase"/>
    <property type="match status" value="1"/>
</dbReference>
<feature type="transmembrane region" description="Helical" evidence="1">
    <location>
        <begin position="127"/>
        <end position="149"/>
    </location>
</feature>
<keyword evidence="1" id="KW-0812">Transmembrane</keyword>
<feature type="domain" description="Sensor histidine kinase NatK-like C-terminal" evidence="2">
    <location>
        <begin position="342"/>
        <end position="442"/>
    </location>
</feature>
<keyword evidence="1" id="KW-0472">Membrane</keyword>
<evidence type="ECO:0000259" key="2">
    <source>
        <dbReference type="Pfam" id="PF14501"/>
    </source>
</evidence>
<feature type="transmembrane region" description="Helical" evidence="1">
    <location>
        <begin position="12"/>
        <end position="33"/>
    </location>
</feature>
<evidence type="ECO:0000313" key="4">
    <source>
        <dbReference type="Proteomes" id="UP000824063"/>
    </source>
</evidence>
<dbReference type="InterPro" id="IPR036890">
    <property type="entry name" value="HATPase_C_sf"/>
</dbReference>